<comment type="caution">
    <text evidence="2">The sequence shown here is derived from an EMBL/GenBank/DDBJ whole genome shotgun (WGS) entry which is preliminary data.</text>
</comment>
<dbReference type="EMBL" id="JABWDY010005658">
    <property type="protein sequence ID" value="KAF5204249.1"/>
    <property type="molecule type" value="Genomic_DNA"/>
</dbReference>
<dbReference type="Proteomes" id="UP000554482">
    <property type="component" value="Unassembled WGS sequence"/>
</dbReference>
<protein>
    <submittedName>
        <fullName evidence="2">Uncharacterized protein</fullName>
    </submittedName>
</protein>
<sequence>MLRQIAYTQAQMTRSVESIVTAMTCLTEMMVQNQTRDREPPLRDVERPQEVNPRVVNQQQDLNVENSSDNELDNFVLHQGNNGGRGNRGRRNDDYYDDNRGGDNHGDFRMKVDLPQFNGQLHIEDFLDWINEVERFFDYMEIP</sequence>
<reference evidence="2 3" key="1">
    <citation type="submission" date="2020-06" db="EMBL/GenBank/DDBJ databases">
        <title>Transcriptomic and genomic resources for Thalictrum thalictroides and T. hernandezii: Facilitating candidate gene discovery in an emerging model plant lineage.</title>
        <authorList>
            <person name="Arias T."/>
            <person name="Riano-Pachon D.M."/>
            <person name="Di Stilio V.S."/>
        </authorList>
    </citation>
    <scope>NUCLEOTIDE SEQUENCE [LARGE SCALE GENOMIC DNA]</scope>
    <source>
        <strain evidence="3">cv. WT478/WT964</strain>
        <tissue evidence="2">Leaves</tissue>
    </source>
</reference>
<evidence type="ECO:0000313" key="3">
    <source>
        <dbReference type="Proteomes" id="UP000554482"/>
    </source>
</evidence>
<feature type="region of interest" description="Disordered" evidence="1">
    <location>
        <begin position="73"/>
        <end position="100"/>
    </location>
</feature>
<dbReference type="OrthoDB" id="1938888at2759"/>
<feature type="compositionally biased region" description="Basic and acidic residues" evidence="1">
    <location>
        <begin position="90"/>
        <end position="100"/>
    </location>
</feature>
<accession>A0A7J6X3A4</accession>
<gene>
    <name evidence="2" type="ORF">FRX31_006164</name>
</gene>
<evidence type="ECO:0000313" key="2">
    <source>
        <dbReference type="EMBL" id="KAF5204249.1"/>
    </source>
</evidence>
<dbReference type="AlphaFoldDB" id="A0A7J6X3A4"/>
<name>A0A7J6X3A4_THATH</name>
<proteinExistence type="predicted"/>
<evidence type="ECO:0000256" key="1">
    <source>
        <dbReference type="SAM" id="MobiDB-lite"/>
    </source>
</evidence>
<keyword evidence="3" id="KW-1185">Reference proteome</keyword>
<organism evidence="2 3">
    <name type="scientific">Thalictrum thalictroides</name>
    <name type="common">Rue-anemone</name>
    <name type="synonym">Anemone thalictroides</name>
    <dbReference type="NCBI Taxonomy" id="46969"/>
    <lineage>
        <taxon>Eukaryota</taxon>
        <taxon>Viridiplantae</taxon>
        <taxon>Streptophyta</taxon>
        <taxon>Embryophyta</taxon>
        <taxon>Tracheophyta</taxon>
        <taxon>Spermatophyta</taxon>
        <taxon>Magnoliopsida</taxon>
        <taxon>Ranunculales</taxon>
        <taxon>Ranunculaceae</taxon>
        <taxon>Thalictroideae</taxon>
        <taxon>Thalictrum</taxon>
    </lineage>
</organism>